<organism evidence="1 2">
    <name type="scientific">Papaver atlanticum</name>
    <dbReference type="NCBI Taxonomy" id="357466"/>
    <lineage>
        <taxon>Eukaryota</taxon>
        <taxon>Viridiplantae</taxon>
        <taxon>Streptophyta</taxon>
        <taxon>Embryophyta</taxon>
        <taxon>Tracheophyta</taxon>
        <taxon>Spermatophyta</taxon>
        <taxon>Magnoliopsida</taxon>
        <taxon>Ranunculales</taxon>
        <taxon>Papaveraceae</taxon>
        <taxon>Papaveroideae</taxon>
        <taxon>Papaver</taxon>
    </lineage>
</organism>
<dbReference type="Proteomes" id="UP001202328">
    <property type="component" value="Unassembled WGS sequence"/>
</dbReference>
<name>A0AAD4T5C0_9MAGN</name>
<keyword evidence="2" id="KW-1185">Reference proteome</keyword>
<comment type="caution">
    <text evidence="1">The sequence shown here is derived from an EMBL/GenBank/DDBJ whole genome shotgun (WGS) entry which is preliminary data.</text>
</comment>
<dbReference type="AlphaFoldDB" id="A0AAD4T5C0"/>
<evidence type="ECO:0000313" key="1">
    <source>
        <dbReference type="EMBL" id="KAI3941161.1"/>
    </source>
</evidence>
<gene>
    <name evidence="1" type="ORF">MKW98_030513</name>
</gene>
<proteinExistence type="predicted"/>
<dbReference type="EMBL" id="JAJJMB010004939">
    <property type="protein sequence ID" value="KAI3941161.1"/>
    <property type="molecule type" value="Genomic_DNA"/>
</dbReference>
<evidence type="ECO:0000313" key="2">
    <source>
        <dbReference type="Proteomes" id="UP001202328"/>
    </source>
</evidence>
<protein>
    <submittedName>
        <fullName evidence="1">Uncharacterized protein</fullName>
    </submittedName>
</protein>
<reference evidence="1" key="1">
    <citation type="submission" date="2022-04" db="EMBL/GenBank/DDBJ databases">
        <title>A functionally conserved STORR gene fusion in Papaver species that diverged 16.8 million years ago.</title>
        <authorList>
            <person name="Catania T."/>
        </authorList>
    </citation>
    <scope>NUCLEOTIDE SEQUENCE</scope>
    <source>
        <strain evidence="1">S-188037</strain>
    </source>
</reference>
<sequence>MGLQRERVKERNFIISIKNGNLKGHKMYFCDVKGASVSFEQFKDMVKDRLKYFFDMWRDVKPDQWGYVALTVEILGSSCDDMGADSMGS</sequence>
<accession>A0AAD4T5C0</accession>